<comment type="similarity">
    <text evidence="7">Belongs to the Nudix hydrolase family.</text>
</comment>
<protein>
    <submittedName>
        <fullName evidence="8">Uncharacterized protein</fullName>
    </submittedName>
</protein>
<dbReference type="CDD" id="cd03426">
    <property type="entry name" value="NUDIX_CoAse_Nudt7"/>
    <property type="match status" value="1"/>
</dbReference>
<keyword evidence="4 7" id="KW-0378">Hydrolase</keyword>
<name>A0A328KIT7_9LACT</name>
<dbReference type="Gene3D" id="3.90.79.10">
    <property type="entry name" value="Nucleoside Triphosphate Pyrophosphohydrolase"/>
    <property type="match status" value="1"/>
</dbReference>
<evidence type="ECO:0000256" key="4">
    <source>
        <dbReference type="ARBA" id="ARBA00022801"/>
    </source>
</evidence>
<comment type="cofactor">
    <cofactor evidence="2">
        <name>Mg(2+)</name>
        <dbReference type="ChEBI" id="CHEBI:18420"/>
    </cofactor>
</comment>
<dbReference type="EMBL" id="NAQV01000043">
    <property type="protein sequence ID" value="RAN61774.1"/>
    <property type="molecule type" value="Genomic_DNA"/>
</dbReference>
<keyword evidence="3" id="KW-0479">Metal-binding</keyword>
<comment type="caution">
    <text evidence="8">The sequence shown here is derived from an EMBL/GenBank/DDBJ whole genome shotgun (WGS) entry which is preliminary data.</text>
</comment>
<dbReference type="SUPFAM" id="SSF55811">
    <property type="entry name" value="Nudix"/>
    <property type="match status" value="1"/>
</dbReference>
<proteinExistence type="inferred from homology"/>
<dbReference type="AlphaFoldDB" id="A0A328KIT7"/>
<dbReference type="RefSeq" id="WP_112790547.1">
    <property type="nucleotide sequence ID" value="NZ_CP040419.1"/>
</dbReference>
<dbReference type="PROSITE" id="PS00893">
    <property type="entry name" value="NUDIX_BOX"/>
    <property type="match status" value="1"/>
</dbReference>
<gene>
    <name evidence="8" type="ORF">B8A44_09005</name>
</gene>
<dbReference type="InterPro" id="IPR045121">
    <property type="entry name" value="CoAse"/>
</dbReference>
<dbReference type="PROSITE" id="PS51462">
    <property type="entry name" value="NUDIX"/>
    <property type="match status" value="1"/>
</dbReference>
<keyword evidence="6" id="KW-0464">Manganese</keyword>
<comment type="cofactor">
    <cofactor evidence="1">
        <name>Mn(2+)</name>
        <dbReference type="ChEBI" id="CHEBI:29035"/>
    </cofactor>
</comment>
<evidence type="ECO:0000313" key="9">
    <source>
        <dbReference type="Proteomes" id="UP000249099"/>
    </source>
</evidence>
<evidence type="ECO:0000256" key="3">
    <source>
        <dbReference type="ARBA" id="ARBA00022723"/>
    </source>
</evidence>
<evidence type="ECO:0000256" key="6">
    <source>
        <dbReference type="ARBA" id="ARBA00023211"/>
    </source>
</evidence>
<keyword evidence="5" id="KW-0460">Magnesium</keyword>
<dbReference type="InterPro" id="IPR015797">
    <property type="entry name" value="NUDIX_hydrolase-like_dom_sf"/>
</dbReference>
<accession>A0A328KIT7</accession>
<sequence length="201" mass="22936">MLSIIKEQLQEYTPSIIGVKQSYAVLLPLIEVNGELHILYEVRASHISQPGDVAFPGGKIEPGETSAEAALRETEEELGIPANNIQLLGEMDQIISGSHLIQCFVGKISLTEEQDYTLNEEVARIFTQPLHYFQTHPPQYHELVMAPTLEDDFPYHLIQGGKDYSFRKHTRRIPFYQLDEHQTVLWGFTAELTQRFIELVT</sequence>
<evidence type="ECO:0000256" key="1">
    <source>
        <dbReference type="ARBA" id="ARBA00001936"/>
    </source>
</evidence>
<evidence type="ECO:0000313" key="8">
    <source>
        <dbReference type="EMBL" id="RAN61774.1"/>
    </source>
</evidence>
<dbReference type="PANTHER" id="PTHR12992">
    <property type="entry name" value="NUDIX HYDROLASE"/>
    <property type="match status" value="1"/>
</dbReference>
<dbReference type="InterPro" id="IPR000086">
    <property type="entry name" value="NUDIX_hydrolase_dom"/>
</dbReference>
<evidence type="ECO:0000256" key="5">
    <source>
        <dbReference type="ARBA" id="ARBA00022842"/>
    </source>
</evidence>
<dbReference type="PANTHER" id="PTHR12992:SF11">
    <property type="entry name" value="MITOCHONDRIAL COENZYME A DIPHOSPHATASE NUDT8"/>
    <property type="match status" value="1"/>
</dbReference>
<evidence type="ECO:0000256" key="2">
    <source>
        <dbReference type="ARBA" id="ARBA00001946"/>
    </source>
</evidence>
<organism evidence="8 9">
    <name type="scientific">Dolosigranulum pigrum</name>
    <dbReference type="NCBI Taxonomy" id="29394"/>
    <lineage>
        <taxon>Bacteria</taxon>
        <taxon>Bacillati</taxon>
        <taxon>Bacillota</taxon>
        <taxon>Bacilli</taxon>
        <taxon>Lactobacillales</taxon>
        <taxon>Carnobacteriaceae</taxon>
        <taxon>Dolosigranulum</taxon>
    </lineage>
</organism>
<dbReference type="GO" id="GO:0010945">
    <property type="term" value="F:coenzyme A diphosphatase activity"/>
    <property type="evidence" value="ECO:0007669"/>
    <property type="project" value="InterPro"/>
</dbReference>
<dbReference type="Pfam" id="PF00293">
    <property type="entry name" value="NUDIX"/>
    <property type="match status" value="1"/>
</dbReference>
<evidence type="ECO:0000256" key="7">
    <source>
        <dbReference type="RuleBase" id="RU003476"/>
    </source>
</evidence>
<dbReference type="InterPro" id="IPR020084">
    <property type="entry name" value="NUDIX_hydrolase_CS"/>
</dbReference>
<reference evidence="8 9" key="1">
    <citation type="submission" date="2017-03" db="EMBL/GenBank/DDBJ databases">
        <title>wgs assembly of Dolosigranulum pigrum KPL CDC strains.</title>
        <authorList>
            <person name="Brugger S.D."/>
            <person name="Pettigrew M."/>
            <person name="Kong Y."/>
            <person name="Lemon K.P."/>
        </authorList>
    </citation>
    <scope>NUCLEOTIDE SEQUENCE [LARGE SCALE GENOMIC DNA]</scope>
    <source>
        <strain evidence="8 9">KPL1931_CDC4294-98</strain>
    </source>
</reference>
<dbReference type="Proteomes" id="UP000249099">
    <property type="component" value="Unassembled WGS sequence"/>
</dbReference>
<dbReference type="PRINTS" id="PR00502">
    <property type="entry name" value="NUDIXFAMILY"/>
</dbReference>
<dbReference type="GO" id="GO:0046872">
    <property type="term" value="F:metal ion binding"/>
    <property type="evidence" value="ECO:0007669"/>
    <property type="project" value="UniProtKB-KW"/>
</dbReference>
<dbReference type="InterPro" id="IPR020476">
    <property type="entry name" value="Nudix_hydrolase"/>
</dbReference>